<keyword evidence="4" id="KW-1185">Reference proteome</keyword>
<dbReference type="SUPFAM" id="SSF141371">
    <property type="entry name" value="PilZ domain-like"/>
    <property type="match status" value="1"/>
</dbReference>
<comment type="caution">
    <text evidence="3">The sequence shown here is derived from an EMBL/GenBank/DDBJ whole genome shotgun (WGS) entry which is preliminary data.</text>
</comment>
<accession>A0A3R9QM22</accession>
<dbReference type="Pfam" id="PF12945">
    <property type="entry name" value="PilZNR"/>
    <property type="match status" value="1"/>
</dbReference>
<dbReference type="InterPro" id="IPR009926">
    <property type="entry name" value="T3SS_YcgR_PilZN"/>
</dbReference>
<dbReference type="EMBL" id="RBVX01000006">
    <property type="protein sequence ID" value="RSL33833.1"/>
    <property type="molecule type" value="Genomic_DNA"/>
</dbReference>
<dbReference type="OrthoDB" id="1951449at2"/>
<dbReference type="Pfam" id="PF07238">
    <property type="entry name" value="PilZ"/>
    <property type="match status" value="1"/>
</dbReference>
<proteinExistence type="predicted"/>
<feature type="domain" description="Type III secretion system flagellar brake protein YcgR PilZN" evidence="2">
    <location>
        <begin position="33"/>
        <end position="110"/>
    </location>
</feature>
<feature type="domain" description="PilZ" evidence="1">
    <location>
        <begin position="119"/>
        <end position="229"/>
    </location>
</feature>
<evidence type="ECO:0000313" key="4">
    <source>
        <dbReference type="Proteomes" id="UP000275076"/>
    </source>
</evidence>
<gene>
    <name evidence="3" type="ORF">D7Z54_09085</name>
</gene>
<organism evidence="3 4">
    <name type="scientific">Salibacterium salarium</name>
    <dbReference type="NCBI Taxonomy" id="284579"/>
    <lineage>
        <taxon>Bacteria</taxon>
        <taxon>Bacillati</taxon>
        <taxon>Bacillota</taxon>
        <taxon>Bacilli</taxon>
        <taxon>Bacillales</taxon>
        <taxon>Bacillaceae</taxon>
    </lineage>
</organism>
<dbReference type="GO" id="GO:0035438">
    <property type="term" value="F:cyclic-di-GMP binding"/>
    <property type="evidence" value="ECO:0007669"/>
    <property type="project" value="InterPro"/>
</dbReference>
<sequence>MHCWLLLGGMTLLNIGDTIYLESMIKENIAENQRSADSLKKYRCKLIDKKEDSFIVDPPVNEVTRQTSFLMDGEQMNGWFIGTDNAVYSFKTEVLGRSKDKIRSLILSDPGLDQYTRIQRRNYVRVDTSVDVAVDSIDRDFPAFVTSSVDISGGGMALSLPTNYGLKEADMIKTWIVLPSEEDAINYAKASCKVIRITNGESGTNDRCSLKFENITEADRQKIIKYCFEQQVQVGLNSQSRNR</sequence>
<reference evidence="3 4" key="1">
    <citation type="submission" date="2018-10" db="EMBL/GenBank/DDBJ databases">
        <title>Draft genome sequence of Bacillus salarius IM0101, isolated from a hypersaline soil in Inner Mongolia, China.</title>
        <authorList>
            <person name="Yamprayoonswat W."/>
            <person name="Boonvisut S."/>
            <person name="Jumpathong W."/>
            <person name="Sittihan S."/>
            <person name="Ruangsuj P."/>
            <person name="Wanthongcharoen S."/>
            <person name="Thongpramul N."/>
            <person name="Pimmason S."/>
            <person name="Yu B."/>
            <person name="Yasawong M."/>
        </authorList>
    </citation>
    <scope>NUCLEOTIDE SEQUENCE [LARGE SCALE GENOMIC DNA]</scope>
    <source>
        <strain evidence="3 4">IM0101</strain>
    </source>
</reference>
<protein>
    <submittedName>
        <fullName evidence="3">Pilus assembly protein PilZ</fullName>
    </submittedName>
</protein>
<evidence type="ECO:0000259" key="2">
    <source>
        <dbReference type="Pfam" id="PF12945"/>
    </source>
</evidence>
<evidence type="ECO:0000259" key="1">
    <source>
        <dbReference type="Pfam" id="PF07238"/>
    </source>
</evidence>
<name>A0A3R9QM22_9BACI</name>
<dbReference type="Gene3D" id="2.40.10.220">
    <property type="entry name" value="predicted glycosyltransferase like domains"/>
    <property type="match status" value="1"/>
</dbReference>
<dbReference type="InterPro" id="IPR009875">
    <property type="entry name" value="PilZ_domain"/>
</dbReference>
<dbReference type="AlphaFoldDB" id="A0A3R9QM22"/>
<evidence type="ECO:0000313" key="3">
    <source>
        <dbReference type="EMBL" id="RSL33833.1"/>
    </source>
</evidence>
<dbReference type="Proteomes" id="UP000275076">
    <property type="component" value="Unassembled WGS sequence"/>
</dbReference>